<comment type="cofactor">
    <cofactor evidence="1">
        <name>thiamine diphosphate</name>
        <dbReference type="ChEBI" id="CHEBI:58937"/>
    </cofactor>
</comment>
<dbReference type="Gene3D" id="1.10.287.1150">
    <property type="entry name" value="TPP helical domain"/>
    <property type="match status" value="1"/>
</dbReference>
<dbReference type="PIRSF" id="PIRSF000157">
    <property type="entry name" value="Oxoglu_dh_E1"/>
    <property type="match status" value="1"/>
</dbReference>
<evidence type="ECO:0000256" key="4">
    <source>
        <dbReference type="ARBA" id="ARBA00012280"/>
    </source>
</evidence>
<accession>A0A0K1QB73</accession>
<dbReference type="EMBL" id="CP012333">
    <property type="protein sequence ID" value="AKV02917.1"/>
    <property type="molecule type" value="Genomic_DNA"/>
</dbReference>
<dbReference type="GO" id="GO:0004591">
    <property type="term" value="F:oxoglutarate dehydrogenase (succinyl-transferring) activity"/>
    <property type="evidence" value="ECO:0007669"/>
    <property type="project" value="UniProtKB-EC"/>
</dbReference>
<dbReference type="InterPro" id="IPR042179">
    <property type="entry name" value="KGD_C_sf"/>
</dbReference>
<dbReference type="Pfam" id="PF16078">
    <property type="entry name" value="2-oxogl_dehyd_N"/>
    <property type="match status" value="1"/>
</dbReference>
<dbReference type="Gene3D" id="3.40.50.970">
    <property type="match status" value="1"/>
</dbReference>
<reference evidence="9 10" key="1">
    <citation type="submission" date="2015-08" db="EMBL/GenBank/DDBJ databases">
        <authorList>
            <person name="Babu N.S."/>
            <person name="Beckwith C.J."/>
            <person name="Beseler K.G."/>
            <person name="Brison A."/>
            <person name="Carone J.V."/>
            <person name="Caskin T.P."/>
            <person name="Diamond M."/>
            <person name="Durham M.E."/>
            <person name="Foxe J.M."/>
            <person name="Go M."/>
            <person name="Henderson B.A."/>
            <person name="Jones I.B."/>
            <person name="McGettigan J.A."/>
            <person name="Micheletti S.J."/>
            <person name="Nasrallah M.E."/>
            <person name="Ortiz D."/>
            <person name="Piller C.R."/>
            <person name="Privatt S.R."/>
            <person name="Schneider S.L."/>
            <person name="Sharp S."/>
            <person name="Smith T.C."/>
            <person name="Stanton J.D."/>
            <person name="Ullery H.E."/>
            <person name="Wilson R.J."/>
            <person name="Serrano M.G."/>
            <person name="Buck G."/>
            <person name="Lee V."/>
            <person name="Wang Y."/>
            <person name="Carvalho R."/>
            <person name="Voegtly L."/>
            <person name="Shi R."/>
            <person name="Duckworth R."/>
            <person name="Johnson A."/>
            <person name="Loviza R."/>
            <person name="Walstead R."/>
            <person name="Shah Z."/>
            <person name="Kiflezghi M."/>
            <person name="Wade K."/>
            <person name="Ball S.L."/>
            <person name="Bradley K.W."/>
            <person name="Asai D.J."/>
            <person name="Bowman C.A."/>
            <person name="Russell D.A."/>
            <person name="Pope W.H."/>
            <person name="Jacobs-Sera D."/>
            <person name="Hendrix R.W."/>
            <person name="Hatfull G.F."/>
        </authorList>
    </citation>
    <scope>NUCLEOTIDE SEQUENCE [LARGE SCALE GENOMIC DNA]</scope>
    <source>
        <strain evidence="9 10">DSM 27648</strain>
    </source>
</reference>
<dbReference type="NCBIfam" id="NF006914">
    <property type="entry name" value="PRK09404.1"/>
    <property type="match status" value="1"/>
</dbReference>
<dbReference type="GO" id="GO:0045252">
    <property type="term" value="C:oxoglutarate dehydrogenase complex"/>
    <property type="evidence" value="ECO:0007669"/>
    <property type="project" value="TreeGrafter"/>
</dbReference>
<feature type="domain" description="Transketolase-like pyrimidine-binding" evidence="8">
    <location>
        <begin position="621"/>
        <end position="812"/>
    </location>
</feature>
<evidence type="ECO:0000256" key="1">
    <source>
        <dbReference type="ARBA" id="ARBA00001964"/>
    </source>
</evidence>
<dbReference type="Gene3D" id="3.40.50.11610">
    <property type="entry name" value="Multifunctional 2-oxoglutarate metabolism enzyme, C-terminal domain"/>
    <property type="match status" value="1"/>
</dbReference>
<dbReference type="CDD" id="cd02016">
    <property type="entry name" value="TPP_E1_OGDC_like"/>
    <property type="match status" value="1"/>
</dbReference>
<dbReference type="NCBIfam" id="TIGR00239">
    <property type="entry name" value="2oxo_dh_E1"/>
    <property type="match status" value="1"/>
</dbReference>
<evidence type="ECO:0000256" key="5">
    <source>
        <dbReference type="ARBA" id="ARBA00023002"/>
    </source>
</evidence>
<dbReference type="InterPro" id="IPR001017">
    <property type="entry name" value="DH_E1"/>
</dbReference>
<dbReference type="PANTHER" id="PTHR23152:SF4">
    <property type="entry name" value="2-OXOADIPATE DEHYDROGENASE COMPLEX COMPONENT E1"/>
    <property type="match status" value="1"/>
</dbReference>
<dbReference type="STRING" id="1391654.AKJ09_09580"/>
<dbReference type="RefSeq" id="WP_146653772.1">
    <property type="nucleotide sequence ID" value="NZ_CP012333.1"/>
</dbReference>
<dbReference type="Pfam" id="PF00676">
    <property type="entry name" value="E1_dh"/>
    <property type="match status" value="1"/>
</dbReference>
<organism evidence="9 10">
    <name type="scientific">Labilithrix luteola</name>
    <dbReference type="NCBI Taxonomy" id="1391654"/>
    <lineage>
        <taxon>Bacteria</taxon>
        <taxon>Pseudomonadati</taxon>
        <taxon>Myxococcota</taxon>
        <taxon>Polyangia</taxon>
        <taxon>Polyangiales</taxon>
        <taxon>Labilitrichaceae</taxon>
        <taxon>Labilithrix</taxon>
    </lineage>
</organism>
<dbReference type="PATRIC" id="fig|1391654.3.peg.9706"/>
<dbReference type="Proteomes" id="UP000064967">
    <property type="component" value="Chromosome"/>
</dbReference>
<evidence type="ECO:0000313" key="10">
    <source>
        <dbReference type="Proteomes" id="UP000064967"/>
    </source>
</evidence>
<dbReference type="OrthoDB" id="9759785at2"/>
<dbReference type="GO" id="GO:0030976">
    <property type="term" value="F:thiamine pyrophosphate binding"/>
    <property type="evidence" value="ECO:0007669"/>
    <property type="project" value="InterPro"/>
</dbReference>
<dbReference type="InterPro" id="IPR029061">
    <property type="entry name" value="THDP-binding"/>
</dbReference>
<dbReference type="SUPFAM" id="SSF52518">
    <property type="entry name" value="Thiamin diphosphate-binding fold (THDP-binding)"/>
    <property type="match status" value="2"/>
</dbReference>
<evidence type="ECO:0000256" key="2">
    <source>
        <dbReference type="ARBA" id="ARBA00003906"/>
    </source>
</evidence>
<sequence length="959" mass="106250">MFDEFGINAGFVEDLHARYQQSPQSVDEKWRRFFESREGGGSGKLELSYPPSPSSNGVNGNGVYPAPAVARNGNGAAAYAQAPHGNGAAAYAQLAEPLLGGVARDERLLAAAALQGRVYQLVNAYRVRGHLFAKIDPLGTPPDAAPELDLANFGLTEADYDATFPTVGVAGLPERATLRQIIAHLSETYCSSIGVEFTHIEEPDAREWLQNAMESTRNRIALDRNESIRVLTRLTDAEIFEQFVHKNFVGAKRFSAEGAESMIAMLDLLVDYAAGHGIEEMVIGMAHRGRLNVLANIMDKNVREIFAAFRDNNPERNLGRGDVKYHLGASTDRVTSTGRKIHLSLAFNPSHLEFVNPVVEGRVRAKQERGKRQGVIPLLIHGDAAFMGQGVVPETLNMAGLEGYSTGGTIHLVVNNQIGFTTVPSDSRSTRYCTDITRMLKVPVFHVNGEDPEAVIQVTRLAIEFRQRFHKDVVIDMLCYRKYGHNEGDEPRFTQPTMYQLIDRKPTVREVYVNQLVGSGQTTQAQADQIKADRQAALALALEETKQGDWLRAPSAMEGVWTPYYGGPDARVEEADTSVPREKLIELATRLSELPHGFNANPKVKAIIDQRREKVAANQPFDWGTGEALAFASLVSENTRIRITGQDARRGTFSHRHATLFDNKTGARYTALDNFGTGKFDVYDSPLSEQGVLGFEYGYSLDTPDGLVIWEAQFGDFLNGAQVIVDQFIVSAEDKWLRLSGLTLLLPHGYEGGGPEHSSARIERFLQLSASDNIQVCNLTTPAQLFHALRRQVLRPWRKPLVIFTPKSLLRHKEAVSTTDDLANGSFQRVIADKDTNPADVKRVLLCTGKVYYDLYDARKKLGRKDVAIVRLEQLYPINEELAKTLAVYADGTKLVWVQEEPKNMGPWYFMHSNLQNYIGDRLPLSVVARPAAASPATGSHSSHEFEQHRLVDEALGKD</sequence>
<evidence type="ECO:0000313" key="9">
    <source>
        <dbReference type="EMBL" id="AKV02917.1"/>
    </source>
</evidence>
<gene>
    <name evidence="9" type="ORF">AKJ09_09580</name>
</gene>
<comment type="similarity">
    <text evidence="3">Belongs to the alpha-ketoglutarate dehydrogenase family.</text>
</comment>
<dbReference type="InterPro" id="IPR005475">
    <property type="entry name" value="Transketolase-like_Pyr-bd"/>
</dbReference>
<dbReference type="InterPro" id="IPR031717">
    <property type="entry name" value="ODO-1/KGD_C"/>
</dbReference>
<protein>
    <recommendedName>
        <fullName evidence="4">oxoglutarate dehydrogenase (succinyl-transferring)</fullName>
        <ecNumber evidence="4">1.2.4.2</ecNumber>
    </recommendedName>
</protein>
<dbReference type="InterPro" id="IPR032106">
    <property type="entry name" value="2-oxogl_dehyd_N"/>
</dbReference>
<dbReference type="EC" id="1.2.4.2" evidence="4"/>
<keyword evidence="5" id="KW-0560">Oxidoreductase</keyword>
<comment type="function">
    <text evidence="2">E1 component of the 2-oxoglutarate dehydrogenase (OGDH) complex which catalyzes the decarboxylation of 2-oxoglutarate, the first step in the conversion of 2-oxoglutarate to succinyl-CoA and CO(2).</text>
</comment>
<dbReference type="PANTHER" id="PTHR23152">
    <property type="entry name" value="2-OXOGLUTARATE DEHYDROGENASE"/>
    <property type="match status" value="1"/>
</dbReference>
<dbReference type="KEGG" id="llu:AKJ09_09580"/>
<keyword evidence="10" id="KW-1185">Reference proteome</keyword>
<evidence type="ECO:0000256" key="6">
    <source>
        <dbReference type="ARBA" id="ARBA00023052"/>
    </source>
</evidence>
<dbReference type="GO" id="GO:0005829">
    <property type="term" value="C:cytosol"/>
    <property type="evidence" value="ECO:0007669"/>
    <property type="project" value="TreeGrafter"/>
</dbReference>
<proteinExistence type="inferred from homology"/>
<name>A0A0K1QB73_9BACT</name>
<dbReference type="SMART" id="SM00861">
    <property type="entry name" value="Transket_pyr"/>
    <property type="match status" value="1"/>
</dbReference>
<dbReference type="InterPro" id="IPR011603">
    <property type="entry name" value="2oxoglutarate_DH_E1"/>
</dbReference>
<dbReference type="AlphaFoldDB" id="A0A0K1QB73"/>
<dbReference type="NCBIfam" id="NF008907">
    <property type="entry name" value="PRK12270.1"/>
    <property type="match status" value="1"/>
</dbReference>
<evidence type="ECO:0000256" key="7">
    <source>
        <dbReference type="SAM" id="MobiDB-lite"/>
    </source>
</evidence>
<evidence type="ECO:0000259" key="8">
    <source>
        <dbReference type="SMART" id="SM00861"/>
    </source>
</evidence>
<dbReference type="GO" id="GO:0006099">
    <property type="term" value="P:tricarboxylic acid cycle"/>
    <property type="evidence" value="ECO:0007669"/>
    <property type="project" value="TreeGrafter"/>
</dbReference>
<feature type="region of interest" description="Disordered" evidence="7">
    <location>
        <begin position="38"/>
        <end position="58"/>
    </location>
</feature>
<evidence type="ECO:0000256" key="3">
    <source>
        <dbReference type="ARBA" id="ARBA00006936"/>
    </source>
</evidence>
<dbReference type="Gene3D" id="3.40.50.12470">
    <property type="match status" value="1"/>
</dbReference>
<dbReference type="Pfam" id="PF02779">
    <property type="entry name" value="Transket_pyr"/>
    <property type="match status" value="1"/>
</dbReference>
<keyword evidence="6" id="KW-0786">Thiamine pyrophosphate</keyword>
<dbReference type="Pfam" id="PF16870">
    <property type="entry name" value="OxoGdeHyase_C"/>
    <property type="match status" value="1"/>
</dbReference>